<dbReference type="EMBL" id="LHPF02000200">
    <property type="protein sequence ID" value="PSC67026.1"/>
    <property type="molecule type" value="Genomic_DNA"/>
</dbReference>
<dbReference type="Pfam" id="PF03725">
    <property type="entry name" value="RNase_PH_C"/>
    <property type="match status" value="1"/>
</dbReference>
<keyword evidence="6" id="KW-1185">Reference proteome</keyword>
<evidence type="ECO:0000313" key="6">
    <source>
        <dbReference type="Proteomes" id="UP000239649"/>
    </source>
</evidence>
<sequence>MQIGQHCVVDLTAEEELCSSAALQVAVDSSGAVCGVTKRRQKGVDASVALCRPLPSDGGGGQGARFTCADSRQYVDFCLGDTGAMAGHLPAPTVAAIQQRAAKGLTFMLPSEDAVPVARLLQQRFGLPYWQLALTATDANRFSIRLARLATGRTKILVFNWCYHGTVDETFATLGWVGPLQV</sequence>
<keyword evidence="5" id="KW-0808">Transferase</keyword>
<dbReference type="InterPro" id="IPR036345">
    <property type="entry name" value="ExoRNase_PH_dom2_sf"/>
</dbReference>
<feature type="domain" description="Exoribonuclease phosphorolytic" evidence="4">
    <location>
        <begin position="3"/>
        <end position="38"/>
    </location>
</feature>
<dbReference type="Pfam" id="PF00202">
    <property type="entry name" value="Aminotran_3"/>
    <property type="match status" value="1"/>
</dbReference>
<dbReference type="PANTHER" id="PTHR43713:SF3">
    <property type="entry name" value="GLUTAMATE-1-SEMIALDEHYDE 2,1-AMINOMUTASE 1, CHLOROPLASTIC-RELATED"/>
    <property type="match status" value="1"/>
</dbReference>
<dbReference type="InterPro" id="IPR015424">
    <property type="entry name" value="PyrdxlP-dep_Trfase"/>
</dbReference>
<dbReference type="Proteomes" id="UP000239649">
    <property type="component" value="Unassembled WGS sequence"/>
</dbReference>
<comment type="caution">
    <text evidence="5">The sequence shown here is derived from an EMBL/GenBank/DDBJ whole genome shotgun (WGS) entry which is preliminary data.</text>
</comment>
<organism evidence="5 6">
    <name type="scientific">Micractinium conductrix</name>
    <dbReference type="NCBI Taxonomy" id="554055"/>
    <lineage>
        <taxon>Eukaryota</taxon>
        <taxon>Viridiplantae</taxon>
        <taxon>Chlorophyta</taxon>
        <taxon>core chlorophytes</taxon>
        <taxon>Trebouxiophyceae</taxon>
        <taxon>Chlorellales</taxon>
        <taxon>Chlorellaceae</taxon>
        <taxon>Chlorella clade</taxon>
        <taxon>Micractinium</taxon>
    </lineage>
</organism>
<dbReference type="InterPro" id="IPR005814">
    <property type="entry name" value="Aminotrans_3"/>
</dbReference>
<dbReference type="InterPro" id="IPR015422">
    <property type="entry name" value="PyrdxlP-dep_Trfase_small"/>
</dbReference>
<evidence type="ECO:0000256" key="1">
    <source>
        <dbReference type="ARBA" id="ARBA00001579"/>
    </source>
</evidence>
<evidence type="ECO:0000313" key="5">
    <source>
        <dbReference type="EMBL" id="PSC67026.1"/>
    </source>
</evidence>
<protein>
    <submittedName>
        <fullName evidence="5">Aminotransferase</fullName>
    </submittedName>
</protein>
<dbReference type="AlphaFoldDB" id="A0A2P6UYW7"/>
<dbReference type="GO" id="GO:0008483">
    <property type="term" value="F:transaminase activity"/>
    <property type="evidence" value="ECO:0007669"/>
    <property type="project" value="UniProtKB-KW"/>
</dbReference>
<dbReference type="InterPro" id="IPR027408">
    <property type="entry name" value="PNPase/RNase_PH_dom_sf"/>
</dbReference>
<dbReference type="InterPro" id="IPR015421">
    <property type="entry name" value="PyrdxlP-dep_Trfase_major"/>
</dbReference>
<dbReference type="GO" id="GO:0042286">
    <property type="term" value="F:glutamate-1-semialdehyde 2,1-aminomutase activity"/>
    <property type="evidence" value="ECO:0007669"/>
    <property type="project" value="UniProtKB-EC"/>
</dbReference>
<dbReference type="InterPro" id="IPR015847">
    <property type="entry name" value="ExoRNase_PH_dom2"/>
</dbReference>
<comment type="cofactor">
    <cofactor evidence="2">
        <name>pyridoxal 5'-phosphate</name>
        <dbReference type="ChEBI" id="CHEBI:597326"/>
    </cofactor>
</comment>
<dbReference type="SUPFAM" id="SSF53383">
    <property type="entry name" value="PLP-dependent transferases"/>
    <property type="match status" value="1"/>
</dbReference>
<keyword evidence="3" id="KW-0663">Pyridoxal phosphate</keyword>
<name>A0A2P6UYW7_9CHLO</name>
<keyword evidence="5" id="KW-0032">Aminotransferase</keyword>
<dbReference type="SUPFAM" id="SSF55666">
    <property type="entry name" value="Ribonuclease PH domain 2-like"/>
    <property type="match status" value="1"/>
</dbReference>
<dbReference type="Gene3D" id="3.30.230.70">
    <property type="entry name" value="GHMP Kinase, N-terminal domain"/>
    <property type="match status" value="1"/>
</dbReference>
<dbReference type="OrthoDB" id="272245at2759"/>
<evidence type="ECO:0000259" key="4">
    <source>
        <dbReference type="Pfam" id="PF03725"/>
    </source>
</evidence>
<dbReference type="Gene3D" id="3.90.1150.10">
    <property type="entry name" value="Aspartate Aminotransferase, domain 1"/>
    <property type="match status" value="1"/>
</dbReference>
<evidence type="ECO:0000256" key="3">
    <source>
        <dbReference type="ARBA" id="ARBA00022898"/>
    </source>
</evidence>
<gene>
    <name evidence="5" type="ORF">C2E20_9316</name>
</gene>
<proteinExistence type="predicted"/>
<dbReference type="PANTHER" id="PTHR43713">
    <property type="entry name" value="GLUTAMATE-1-SEMIALDEHYDE 2,1-AMINOMUTASE"/>
    <property type="match status" value="1"/>
</dbReference>
<dbReference type="STRING" id="554055.A0A2P6UYW7"/>
<evidence type="ECO:0000256" key="2">
    <source>
        <dbReference type="ARBA" id="ARBA00001933"/>
    </source>
</evidence>
<dbReference type="GO" id="GO:0030170">
    <property type="term" value="F:pyridoxal phosphate binding"/>
    <property type="evidence" value="ECO:0007669"/>
    <property type="project" value="InterPro"/>
</dbReference>
<reference evidence="5 6" key="1">
    <citation type="journal article" date="2018" name="Plant J.">
        <title>Genome sequences of Chlorella sorokiniana UTEX 1602 and Micractinium conductrix SAG 241.80: implications to maltose excretion by a green alga.</title>
        <authorList>
            <person name="Arriola M.B."/>
            <person name="Velmurugan N."/>
            <person name="Zhang Y."/>
            <person name="Plunkett M.H."/>
            <person name="Hondzo H."/>
            <person name="Barney B.M."/>
        </authorList>
    </citation>
    <scope>NUCLEOTIDE SEQUENCE [LARGE SCALE GENOMIC DNA]</scope>
    <source>
        <strain evidence="5 6">SAG 241.80</strain>
    </source>
</reference>
<dbReference type="Gene3D" id="3.40.640.10">
    <property type="entry name" value="Type I PLP-dependent aspartate aminotransferase-like (Major domain)"/>
    <property type="match status" value="1"/>
</dbReference>
<accession>A0A2P6UYW7</accession>
<comment type="catalytic activity">
    <reaction evidence="1">
        <text>(S)-4-amino-5-oxopentanoate = 5-aminolevulinate</text>
        <dbReference type="Rhea" id="RHEA:14265"/>
        <dbReference type="ChEBI" id="CHEBI:57501"/>
        <dbReference type="ChEBI" id="CHEBI:356416"/>
        <dbReference type="EC" id="5.4.3.8"/>
    </reaction>
</comment>